<reference evidence="7 8" key="1">
    <citation type="submission" date="2017-09" db="EMBL/GenBank/DDBJ databases">
        <title>Genome sequences of Natrinema ejinorence JCM 13890T.</title>
        <authorList>
            <person name="Roh S.W."/>
            <person name="Kim Y.B."/>
            <person name="Kim J.Y."/>
        </authorList>
    </citation>
    <scope>NUCLEOTIDE SEQUENCE [LARGE SCALE GENOMIC DNA]</scope>
    <source>
        <strain evidence="7 8">JCM 13890</strain>
    </source>
</reference>
<dbReference type="SMART" id="SM00564">
    <property type="entry name" value="PQQ"/>
    <property type="match status" value="7"/>
</dbReference>
<feature type="transmembrane region" description="Helical" evidence="5">
    <location>
        <begin position="93"/>
        <end position="112"/>
    </location>
</feature>
<evidence type="ECO:0000313" key="8">
    <source>
        <dbReference type="Proteomes" id="UP000219689"/>
    </source>
</evidence>
<name>A0A2A5QPD5_9EURY</name>
<gene>
    <name evidence="7" type="ORF">CP557_21895</name>
</gene>
<evidence type="ECO:0000256" key="4">
    <source>
        <dbReference type="SAM" id="MobiDB-lite"/>
    </source>
</evidence>
<evidence type="ECO:0000256" key="2">
    <source>
        <dbReference type="ARBA" id="ARBA00022737"/>
    </source>
</evidence>
<evidence type="ECO:0000256" key="5">
    <source>
        <dbReference type="SAM" id="Phobius"/>
    </source>
</evidence>
<dbReference type="OrthoDB" id="145878at2157"/>
<dbReference type="Proteomes" id="UP000219689">
    <property type="component" value="Unassembled WGS sequence"/>
</dbReference>
<dbReference type="SUPFAM" id="SSF50998">
    <property type="entry name" value="Quinoprotein alcohol dehydrogenase-like"/>
    <property type="match status" value="1"/>
</dbReference>
<dbReference type="InterPro" id="IPR001680">
    <property type="entry name" value="WD40_rpt"/>
</dbReference>
<feature type="domain" description="Pyrrolo-quinoline quinone repeat" evidence="6">
    <location>
        <begin position="331"/>
        <end position="446"/>
    </location>
</feature>
<feature type="transmembrane region" description="Helical" evidence="5">
    <location>
        <begin position="67"/>
        <end position="86"/>
    </location>
</feature>
<keyword evidence="3" id="KW-0175">Coiled coil</keyword>
<dbReference type="Gene3D" id="2.130.10.10">
    <property type="entry name" value="YVTN repeat-like/Quinoprotein amine dehydrogenase"/>
    <property type="match status" value="2"/>
</dbReference>
<evidence type="ECO:0000256" key="3">
    <source>
        <dbReference type="SAM" id="Coils"/>
    </source>
</evidence>
<feature type="coiled-coil region" evidence="3">
    <location>
        <begin position="854"/>
        <end position="950"/>
    </location>
</feature>
<feature type="transmembrane region" description="Helical" evidence="5">
    <location>
        <begin position="1509"/>
        <end position="1527"/>
    </location>
</feature>
<evidence type="ECO:0000256" key="1">
    <source>
        <dbReference type="ARBA" id="ARBA00022574"/>
    </source>
</evidence>
<keyword evidence="5" id="KW-0472">Membrane</keyword>
<evidence type="ECO:0000259" key="6">
    <source>
        <dbReference type="Pfam" id="PF13360"/>
    </source>
</evidence>
<dbReference type="SUPFAM" id="SSF49464">
    <property type="entry name" value="Carboxypeptidase regulatory domain-like"/>
    <property type="match status" value="1"/>
</dbReference>
<dbReference type="Pfam" id="PF13360">
    <property type="entry name" value="PQQ_2"/>
    <property type="match status" value="2"/>
</dbReference>
<feature type="transmembrane region" description="Helical" evidence="5">
    <location>
        <begin position="170"/>
        <end position="188"/>
    </location>
</feature>
<feature type="compositionally biased region" description="Low complexity" evidence="4">
    <location>
        <begin position="669"/>
        <end position="680"/>
    </location>
</feature>
<dbReference type="InterPro" id="IPR018391">
    <property type="entry name" value="PQQ_b-propeller_rpt"/>
</dbReference>
<dbReference type="PROSITE" id="PS50082">
    <property type="entry name" value="WD_REPEATS_2"/>
    <property type="match status" value="2"/>
</dbReference>
<keyword evidence="8" id="KW-1185">Reference proteome</keyword>
<organism evidence="7 8">
    <name type="scientific">Natrinema ejinorense</name>
    <dbReference type="NCBI Taxonomy" id="373386"/>
    <lineage>
        <taxon>Archaea</taxon>
        <taxon>Methanobacteriati</taxon>
        <taxon>Methanobacteriota</taxon>
        <taxon>Stenosarchaea group</taxon>
        <taxon>Halobacteria</taxon>
        <taxon>Halobacteriales</taxon>
        <taxon>Natrialbaceae</taxon>
        <taxon>Natrinema</taxon>
    </lineage>
</organism>
<protein>
    <recommendedName>
        <fullName evidence="6">Pyrrolo-quinoline quinone repeat domain-containing protein</fullName>
    </recommendedName>
</protein>
<sequence length="1534" mass="163882">MTNQTDARATHSLATITNAARSHPLRVTEAISLIALTLTFAATLTALEAQIGVEGHGLTAWLFDSVGYHATAGLYVAAYIGGFRLLEWLDREQIPYITTGATIITVATIANAVNDLLVVMSYSGEFVVPSPVRGEVVAGLALVTFLWTARDHLRAIDLSMLSVTRGQAQALLFAFMMLSSVAAMPLAASNVAANTSGSDINPSFTTTTQSTDNSTVYIGTQNGIVKAIDAATGTEVWNVSEGVTIRATALSEDEELIYATVGTEVKAYDAGTGDQVWVSESGGPRSLAPTADNELLYAGDGNGGVWAFDAKTGDKLWDVSVHSNTVNSLSASADGGSVYTASGDNTVKKLDRSSGVVEWTFEGHTGTVYGVTTNPDGTVYSGSEDNSVRAINPDTGSEIWNVTDYTNAIRSISASPDGDSIYTGTDSTSNTVRAISASDGTEQWVYEGHTDSVLSVGTSSGGNYVYSGSSDNTAKAIDAETGSEVWSSSESSTVWSVNSGGWLGGVGDPITGTVQDQTGTPVANASVEIWGPTESAFDTTDAQELEREAQQLRTELADPLPENFDSDLEPTNYIENRDDNGAGGYVAVHQADDWNPIIYPSTTIRSPDSVGPPRLTTADDQQIILSAWDLDESRSNNQIDTSLPGATRTSEYELTVQSLSPTGEVTSETTRTAQPVATTTGGRVATLQGEREHYAVRTRLSPGVYRAYVGDSWESSESQSYYFTVGDPEDLAKAFERDLREQTGSLTERAQRIRDLVSQEGTIVRTTATTDANGEFTAEIDNSVVSASVTAYKAPDSQLSSIGTDPTNVSISDIRAMYELTDYNGSVVLSTTPTSATPPESNVTVETRRITAPSHTNQEVYQRLQDRLDELENETRVDEQAIIDETVTSIEEGRLQNMTDDLDGIIEGNDRLENRTDTLLDEFNTTRGNLSTLEKKALAQEQAIAELANNTDTLTSTVSGLEEGQTDTGAVDGLACDLGLESRCAEDDFTGLAEDRFETSDDWEISNVDAGPPETIHKQNDTDIQVRHEYTNIGENASNEDFEYALVKSEGRATIQEAFFAAPIDPNESQSLGVSLNTDANPINVDPGAYDFVILDADGDRIAGSTTQVEIVSETTGTEVELADDSPLGNAISGPDWDEEDLTVHVDYPGAGQNNSTVTQPLPDDEWEYDDGNVSVPSYDPQPFNLSIGGENVTVDPTNESELSFNIIGANGDEVIHEEVDVENPNFAGGPINIRSIRANTLRPGEDTVMGGEVRFSENAGYELTNITAYSPTGQTLSDARANVTGTNEFTVHPSESGTHLVELRFEDDEGNGHTESMRVHAGEDSYNLNPTLRGLPTDQTQPAALVGDGLEDGEITVEDQGSEVDVSVVVPADEHVPSEVHLRMREIVNTEDQDINIQLERETPTGTESLERRVGIVLHDTKLPSSAGLLSGGSTVYRSTGDTTEPIAAGLPGGEREDSNAGTRIRTFTGVDGSVTISQDSNAGRLERLDWWFDTNLGPSLSWVPTPFSAAGGIGGLAGLAGLVVGRRRGWFL</sequence>
<comment type="caution">
    <text evidence="7">The sequence shown here is derived from an EMBL/GenBank/DDBJ whole genome shotgun (WGS) entry which is preliminary data.</text>
</comment>
<dbReference type="PANTHER" id="PTHR19848">
    <property type="entry name" value="WD40 REPEAT PROTEIN"/>
    <property type="match status" value="1"/>
</dbReference>
<keyword evidence="5" id="KW-1133">Transmembrane helix</keyword>
<dbReference type="InterPro" id="IPR015943">
    <property type="entry name" value="WD40/YVTN_repeat-like_dom_sf"/>
</dbReference>
<dbReference type="InterPro" id="IPR002372">
    <property type="entry name" value="PQQ_rpt_dom"/>
</dbReference>
<dbReference type="SMART" id="SM00320">
    <property type="entry name" value="WD40"/>
    <property type="match status" value="5"/>
</dbReference>
<keyword evidence="2" id="KW-0677">Repeat</keyword>
<dbReference type="PANTHER" id="PTHR19848:SF8">
    <property type="entry name" value="F-BOX AND WD REPEAT DOMAIN CONTAINING 7"/>
    <property type="match status" value="1"/>
</dbReference>
<keyword evidence="1" id="KW-0853">WD repeat</keyword>
<feature type="transmembrane region" description="Helical" evidence="5">
    <location>
        <begin position="30"/>
        <end position="47"/>
    </location>
</feature>
<proteinExistence type="predicted"/>
<feature type="domain" description="Pyrrolo-quinoline quinone repeat" evidence="6">
    <location>
        <begin position="222"/>
        <end position="330"/>
    </location>
</feature>
<feature type="region of interest" description="Disordered" evidence="4">
    <location>
        <begin position="661"/>
        <end position="680"/>
    </location>
</feature>
<feature type="region of interest" description="Disordered" evidence="4">
    <location>
        <begin position="1435"/>
        <end position="1461"/>
    </location>
</feature>
<dbReference type="InterPro" id="IPR008969">
    <property type="entry name" value="CarboxyPept-like_regulatory"/>
</dbReference>
<dbReference type="InterPro" id="IPR011047">
    <property type="entry name" value="Quinoprotein_ADH-like_sf"/>
</dbReference>
<dbReference type="EMBL" id="NXNI01000003">
    <property type="protein sequence ID" value="PCR88684.1"/>
    <property type="molecule type" value="Genomic_DNA"/>
</dbReference>
<keyword evidence="5" id="KW-0812">Transmembrane</keyword>
<evidence type="ECO:0000313" key="7">
    <source>
        <dbReference type="EMBL" id="PCR88684.1"/>
    </source>
</evidence>
<accession>A0A2A5QPD5</accession>
<feature type="transmembrane region" description="Helical" evidence="5">
    <location>
        <begin position="132"/>
        <end position="149"/>
    </location>
</feature>